<dbReference type="Gene3D" id="1.10.8.290">
    <property type="entry name" value="uncharacterized protein sp1917 domain"/>
    <property type="match status" value="1"/>
</dbReference>
<dbReference type="InterPro" id="IPR014580">
    <property type="entry name" value="UCP033199"/>
</dbReference>
<dbReference type="KEGG" id="aarg:Aargi30884_23410"/>
<dbReference type="InterPro" id="IPR023204">
    <property type="entry name" value="SP1917_dom_sf"/>
</dbReference>
<keyword evidence="2" id="KW-1185">Reference proteome</keyword>
<organism evidence="1 2">
    <name type="scientific">Amedibacterium intestinale</name>
    <dbReference type="NCBI Taxonomy" id="2583452"/>
    <lineage>
        <taxon>Bacteria</taxon>
        <taxon>Bacillati</taxon>
        <taxon>Bacillota</taxon>
        <taxon>Erysipelotrichia</taxon>
        <taxon>Erysipelotrichales</taxon>
        <taxon>Erysipelotrichaceae</taxon>
        <taxon>Amedibacterium</taxon>
    </lineage>
</organism>
<dbReference type="Proteomes" id="UP000464754">
    <property type="component" value="Chromosome"/>
</dbReference>
<dbReference type="EMBL" id="AP019695">
    <property type="protein sequence ID" value="BBK23438.1"/>
    <property type="molecule type" value="Genomic_DNA"/>
</dbReference>
<reference evidence="2" key="1">
    <citation type="submission" date="2019-05" db="EMBL/GenBank/DDBJ databases">
        <title>Complete genome sequencing of Absiella argi strain JCM 30884.</title>
        <authorList>
            <person name="Sakamoto M."/>
            <person name="Murakami T."/>
            <person name="Mori H."/>
        </authorList>
    </citation>
    <scope>NUCLEOTIDE SEQUENCE [LARGE SCALE GENOMIC DNA]</scope>
    <source>
        <strain evidence="2">JCM 30884</strain>
    </source>
</reference>
<dbReference type="PIRSF" id="PIRSF033199">
    <property type="entry name" value="UCP033199"/>
    <property type="match status" value="1"/>
</dbReference>
<dbReference type="Pfam" id="PF09966">
    <property type="entry name" value="DUF2200"/>
    <property type="match status" value="1"/>
</dbReference>
<evidence type="ECO:0000313" key="2">
    <source>
        <dbReference type="Proteomes" id="UP000464754"/>
    </source>
</evidence>
<evidence type="ECO:0000313" key="1">
    <source>
        <dbReference type="EMBL" id="BBK23438.1"/>
    </source>
</evidence>
<sequence>MNHKIFTTSFASVYPLYVKKAERKHRTKEEVDTIICWLCGYDKETLQNQLDKQVDFETFFNEAPCIHPNVSLIKGVVCGVRVEEIEDPLMQKIRYLDKLIDELAKGKSMDKILRK</sequence>
<dbReference type="RefSeq" id="WP_118277752.1">
    <property type="nucleotide sequence ID" value="NZ_AP019695.1"/>
</dbReference>
<evidence type="ECO:0008006" key="3">
    <source>
        <dbReference type="Google" id="ProtNLM"/>
    </source>
</evidence>
<protein>
    <recommendedName>
        <fullName evidence="3">DUF2200 domain-containing protein</fullName>
    </recommendedName>
</protein>
<accession>A0A6N4TKU3</accession>
<name>A0A6N4TKU3_9FIRM</name>
<dbReference type="AlphaFoldDB" id="A0A6N4TKU3"/>
<gene>
    <name evidence="1" type="ORF">Aargi30884_23410</name>
</gene>
<proteinExistence type="predicted"/>